<dbReference type="Proteomes" id="UP000184432">
    <property type="component" value="Unassembled WGS sequence"/>
</dbReference>
<sequence>MRRLRTIFYWLVGFYAVLILLLYLFQEKILFHPEVLPKDFVFEFDHVFEEVYLPSEDGAELHGIHFKNQNPKGVILYFHGNSGSLRRWGELTTFFVEKNYDVVIMDYRGYGKSTGALTEQRLYDDAQLFYEYVLKQFSENEIIVYGRSLGTGVAIKVAADNKPERLVLETPYYSIQEIAETKFPFIPTSSILKYRIPSHEMIQDVRCAITIYHGTNDQVVPFPSGKRLYESILNKNKKFIVVPDGSHNNLILYQEYLSTIDSALGN</sequence>
<reference evidence="4" key="1">
    <citation type="submission" date="2016-11" db="EMBL/GenBank/DDBJ databases">
        <authorList>
            <person name="Varghese N."/>
            <person name="Submissions S."/>
        </authorList>
    </citation>
    <scope>NUCLEOTIDE SEQUENCE [LARGE SCALE GENOMIC DNA]</scope>
    <source>
        <strain evidence="4">DSM 22623</strain>
    </source>
</reference>
<dbReference type="EMBL" id="FQYP01000001">
    <property type="protein sequence ID" value="SHI47023.1"/>
    <property type="molecule type" value="Genomic_DNA"/>
</dbReference>
<keyword evidence="1" id="KW-0472">Membrane</keyword>
<evidence type="ECO:0000313" key="4">
    <source>
        <dbReference type="Proteomes" id="UP000184432"/>
    </source>
</evidence>
<dbReference type="SUPFAM" id="SSF53474">
    <property type="entry name" value="alpha/beta-Hydrolases"/>
    <property type="match status" value="1"/>
</dbReference>
<organism evidence="3 4">
    <name type="scientific">Aquimarina spongiae</name>
    <dbReference type="NCBI Taxonomy" id="570521"/>
    <lineage>
        <taxon>Bacteria</taxon>
        <taxon>Pseudomonadati</taxon>
        <taxon>Bacteroidota</taxon>
        <taxon>Flavobacteriia</taxon>
        <taxon>Flavobacteriales</taxon>
        <taxon>Flavobacteriaceae</taxon>
        <taxon>Aquimarina</taxon>
    </lineage>
</organism>
<dbReference type="Pfam" id="PF12146">
    <property type="entry name" value="Hydrolase_4"/>
    <property type="match status" value="1"/>
</dbReference>
<dbReference type="AlphaFoldDB" id="A0A1M6BEZ7"/>
<dbReference type="STRING" id="570521.SAMN04488508_101774"/>
<proteinExistence type="predicted"/>
<evidence type="ECO:0000313" key="3">
    <source>
        <dbReference type="EMBL" id="SHI47023.1"/>
    </source>
</evidence>
<keyword evidence="1" id="KW-0812">Transmembrane</keyword>
<evidence type="ECO:0000256" key="1">
    <source>
        <dbReference type="SAM" id="Phobius"/>
    </source>
</evidence>
<keyword evidence="4" id="KW-1185">Reference proteome</keyword>
<keyword evidence="1" id="KW-1133">Transmembrane helix</keyword>
<dbReference type="InterPro" id="IPR022742">
    <property type="entry name" value="Hydrolase_4"/>
</dbReference>
<evidence type="ECO:0000259" key="2">
    <source>
        <dbReference type="Pfam" id="PF12146"/>
    </source>
</evidence>
<dbReference type="InterPro" id="IPR029058">
    <property type="entry name" value="AB_hydrolase_fold"/>
</dbReference>
<dbReference type="PANTHER" id="PTHR12277">
    <property type="entry name" value="ALPHA/BETA HYDROLASE DOMAIN-CONTAINING PROTEIN"/>
    <property type="match status" value="1"/>
</dbReference>
<feature type="transmembrane region" description="Helical" evidence="1">
    <location>
        <begin position="7"/>
        <end position="25"/>
    </location>
</feature>
<name>A0A1M6BEZ7_9FLAO</name>
<protein>
    <recommendedName>
        <fullName evidence="2">Serine aminopeptidase S33 domain-containing protein</fullName>
    </recommendedName>
</protein>
<dbReference type="RefSeq" id="WP_073314056.1">
    <property type="nucleotide sequence ID" value="NZ_FQYP01000001.1"/>
</dbReference>
<dbReference type="OrthoDB" id="9777090at2"/>
<dbReference type="PANTHER" id="PTHR12277:SF81">
    <property type="entry name" value="PROTEIN ABHD13"/>
    <property type="match status" value="1"/>
</dbReference>
<feature type="domain" description="Serine aminopeptidase S33" evidence="2">
    <location>
        <begin position="69"/>
        <end position="178"/>
    </location>
</feature>
<accession>A0A1M6BEZ7</accession>
<gene>
    <name evidence="3" type="ORF">SAMN04488508_101774</name>
</gene>
<dbReference type="Gene3D" id="3.40.50.1820">
    <property type="entry name" value="alpha/beta hydrolase"/>
    <property type="match status" value="2"/>
</dbReference>